<reference evidence="2" key="1">
    <citation type="journal article" date="2020" name="G3 (Bethesda)">
        <title>High-Quality Assemblies for Three Invasive Social Wasps from the &lt;i&gt;Vespula&lt;/i&gt; Genus.</title>
        <authorList>
            <person name="Harrop T.W.R."/>
            <person name="Guhlin J."/>
            <person name="McLaughlin G.M."/>
            <person name="Permina E."/>
            <person name="Stockwell P."/>
            <person name="Gilligan J."/>
            <person name="Le Lec M.F."/>
            <person name="Gruber M.A.M."/>
            <person name="Quinn O."/>
            <person name="Lovegrove M."/>
            <person name="Duncan E.J."/>
            <person name="Remnant E.J."/>
            <person name="Van Eeckhoven J."/>
            <person name="Graham B."/>
            <person name="Knapp R.A."/>
            <person name="Langford K.W."/>
            <person name="Kronenberg Z."/>
            <person name="Press M.O."/>
            <person name="Eacker S.M."/>
            <person name="Wilson-Rankin E.E."/>
            <person name="Purcell J."/>
            <person name="Lester P.J."/>
            <person name="Dearden P.K."/>
        </authorList>
    </citation>
    <scope>NUCLEOTIDE SEQUENCE</scope>
    <source>
        <strain evidence="2">Volc-1</strain>
    </source>
</reference>
<protein>
    <submittedName>
        <fullName evidence="2">Uncharacterized protein</fullName>
    </submittedName>
</protein>
<feature type="compositionally biased region" description="Polar residues" evidence="1">
    <location>
        <begin position="9"/>
        <end position="25"/>
    </location>
</feature>
<feature type="region of interest" description="Disordered" evidence="1">
    <location>
        <begin position="1"/>
        <end position="46"/>
    </location>
</feature>
<name>A0A834P080_VESPE</name>
<dbReference type="EMBL" id="JACSDY010000007">
    <property type="protein sequence ID" value="KAF7423346.1"/>
    <property type="molecule type" value="Genomic_DNA"/>
</dbReference>
<sequence>MSVVEPSEHFQNSLSLVHDSSQGKTASRLEGNEKGTDEKRWPAASEPIKTGSRFVIAAKIIFCTTAREIRSPTLSHPGLIPFFFVPFEIRSLRSRWKSHGELLEERLTSYSSSDYDGNGADSDGDGDGHGGNGGGGGGDGGDGGG</sequence>
<evidence type="ECO:0000313" key="3">
    <source>
        <dbReference type="Proteomes" id="UP000600918"/>
    </source>
</evidence>
<accession>A0A834P080</accession>
<feature type="compositionally biased region" description="Basic and acidic residues" evidence="1">
    <location>
        <begin position="30"/>
        <end position="41"/>
    </location>
</feature>
<comment type="caution">
    <text evidence="2">The sequence shown here is derived from an EMBL/GenBank/DDBJ whole genome shotgun (WGS) entry which is preliminary data.</text>
</comment>
<evidence type="ECO:0000256" key="1">
    <source>
        <dbReference type="SAM" id="MobiDB-lite"/>
    </source>
</evidence>
<keyword evidence="3" id="KW-1185">Reference proteome</keyword>
<feature type="compositionally biased region" description="Low complexity" evidence="1">
    <location>
        <begin position="109"/>
        <end position="121"/>
    </location>
</feature>
<gene>
    <name evidence="2" type="ORF">H0235_008629</name>
</gene>
<dbReference type="AlphaFoldDB" id="A0A834P080"/>
<proteinExistence type="predicted"/>
<dbReference type="Proteomes" id="UP000600918">
    <property type="component" value="Unassembled WGS sequence"/>
</dbReference>
<feature type="compositionally biased region" description="Gly residues" evidence="1">
    <location>
        <begin position="129"/>
        <end position="145"/>
    </location>
</feature>
<organism evidence="2 3">
    <name type="scientific">Vespula pensylvanica</name>
    <name type="common">Western yellow jacket</name>
    <name type="synonym">Wasp</name>
    <dbReference type="NCBI Taxonomy" id="30213"/>
    <lineage>
        <taxon>Eukaryota</taxon>
        <taxon>Metazoa</taxon>
        <taxon>Ecdysozoa</taxon>
        <taxon>Arthropoda</taxon>
        <taxon>Hexapoda</taxon>
        <taxon>Insecta</taxon>
        <taxon>Pterygota</taxon>
        <taxon>Neoptera</taxon>
        <taxon>Endopterygota</taxon>
        <taxon>Hymenoptera</taxon>
        <taxon>Apocrita</taxon>
        <taxon>Aculeata</taxon>
        <taxon>Vespoidea</taxon>
        <taxon>Vespidae</taxon>
        <taxon>Vespinae</taxon>
        <taxon>Vespula</taxon>
    </lineage>
</organism>
<evidence type="ECO:0000313" key="2">
    <source>
        <dbReference type="EMBL" id="KAF7423346.1"/>
    </source>
</evidence>
<feature type="region of interest" description="Disordered" evidence="1">
    <location>
        <begin position="108"/>
        <end position="145"/>
    </location>
</feature>